<dbReference type="GO" id="GO:0043139">
    <property type="term" value="F:5'-3' DNA helicase activity"/>
    <property type="evidence" value="ECO:0007669"/>
    <property type="project" value="UniProtKB-EC"/>
</dbReference>
<dbReference type="InterPro" id="IPR002789">
    <property type="entry name" value="HerA_central"/>
</dbReference>
<dbReference type="EMBL" id="BMNL01000001">
    <property type="protein sequence ID" value="GGP19637.1"/>
    <property type="molecule type" value="Genomic_DNA"/>
</dbReference>
<reference evidence="6" key="2">
    <citation type="submission" date="2020-09" db="EMBL/GenBank/DDBJ databases">
        <authorList>
            <person name="Sun Q."/>
            <person name="Ohkuma M."/>
        </authorList>
    </citation>
    <scope>NUCLEOTIDE SEQUENCE</scope>
    <source>
        <strain evidence="6">JCM 10088</strain>
    </source>
</reference>
<comment type="catalytic activity">
    <reaction evidence="2">
        <text>Couples ATP hydrolysis with the unwinding of duplex DNA by translocating in the 3'-5' direction.</text>
        <dbReference type="EC" id="5.6.2.4"/>
    </reaction>
</comment>
<sequence length="485" mass="54126">MLDKCCVEVGITVSGASSLAIPIQFYRRMEDNAVEEQLALVRDPSLKGRLFFGVVRRITKLEPLVRDRVRNPFVDRPEIMDQSILMPFTNGIVRLYGMIGPGGLSTEVSHVATPGSKVFLVRDGTVLNEYAGSGGGIHVGDHKYSNWSIRLDHSFVNYHMGVFGATGVGKSRLIRGLIGELRRVGYRAVVFDHSGVDYVPHMKEHAISSKQIRISPPTIASVIASKARLGWQSYGEYMEVATITYTMPEEPKRRGTLLEEPVPREVKWSKQGFIKHLVEKMREVGARDSSVEKAKLFIEYFVDDSFFDELNRRSLEPGDVVRRAASDGLAVIDLSADTDLTVKQAIIADIIEAAWDMVKRGTIEIPANLVFVIDEAQNYVPEDEWTICKDPIETTVREGRKWGLSLLLASQRIARDIKSSVRANLGTVFFSRLSAQADLKEIGAYLDIADISEGTLSQLGTREFFVAGLMNPLRKPLLLKVREVE</sequence>
<protein>
    <submittedName>
        <fullName evidence="6">AAA family ATPase</fullName>
    </submittedName>
</protein>
<dbReference type="GO" id="GO:0043138">
    <property type="term" value="F:3'-5' DNA helicase activity"/>
    <property type="evidence" value="ECO:0007669"/>
    <property type="project" value="UniProtKB-EC"/>
</dbReference>
<name>A0A830GRK9_9CREN</name>
<evidence type="ECO:0000313" key="7">
    <source>
        <dbReference type="Proteomes" id="UP000610960"/>
    </source>
</evidence>
<reference evidence="6" key="1">
    <citation type="journal article" date="2014" name="Int. J. Syst. Evol. Microbiol.">
        <title>Complete genome sequence of Corynebacterium casei LMG S-19264T (=DSM 44701T), isolated from a smear-ripened cheese.</title>
        <authorList>
            <consortium name="US DOE Joint Genome Institute (JGI-PGF)"/>
            <person name="Walter F."/>
            <person name="Albersmeier A."/>
            <person name="Kalinowski J."/>
            <person name="Ruckert C."/>
        </authorList>
    </citation>
    <scope>NUCLEOTIDE SEQUENCE</scope>
    <source>
        <strain evidence="6">JCM 10088</strain>
    </source>
</reference>
<evidence type="ECO:0000256" key="3">
    <source>
        <dbReference type="ARBA" id="ARBA00048954"/>
    </source>
</evidence>
<comment type="catalytic activity">
    <reaction evidence="3">
        <text>ATP + H2O = ADP + phosphate + H(+)</text>
        <dbReference type="Rhea" id="RHEA:13065"/>
        <dbReference type="ChEBI" id="CHEBI:15377"/>
        <dbReference type="ChEBI" id="CHEBI:15378"/>
        <dbReference type="ChEBI" id="CHEBI:30616"/>
        <dbReference type="ChEBI" id="CHEBI:43474"/>
        <dbReference type="ChEBI" id="CHEBI:456216"/>
        <dbReference type="EC" id="5.6.2.3"/>
    </reaction>
</comment>
<organism evidence="6 7">
    <name type="scientific">Thermocladium modestius</name>
    <dbReference type="NCBI Taxonomy" id="62609"/>
    <lineage>
        <taxon>Archaea</taxon>
        <taxon>Thermoproteota</taxon>
        <taxon>Thermoprotei</taxon>
        <taxon>Thermoproteales</taxon>
        <taxon>Thermoproteaceae</taxon>
        <taxon>Thermocladium</taxon>
    </lineage>
</organism>
<gene>
    <name evidence="6" type="ORF">GCM10007981_04120</name>
</gene>
<evidence type="ECO:0000259" key="5">
    <source>
        <dbReference type="Pfam" id="PF01935"/>
    </source>
</evidence>
<dbReference type="Gene3D" id="3.40.50.300">
    <property type="entry name" value="P-loop containing nucleotide triphosphate hydrolases"/>
    <property type="match status" value="2"/>
</dbReference>
<accession>A0A830GRK9</accession>
<dbReference type="InterPro" id="IPR008571">
    <property type="entry name" value="HerA-like"/>
</dbReference>
<dbReference type="AlphaFoldDB" id="A0A830GRK9"/>
<dbReference type="Proteomes" id="UP000610960">
    <property type="component" value="Unassembled WGS sequence"/>
</dbReference>
<evidence type="ECO:0000256" key="1">
    <source>
        <dbReference type="ARBA" id="ARBA00007816"/>
    </source>
</evidence>
<dbReference type="PANTHER" id="PTHR42957:SF2">
    <property type="entry name" value="HELICASE HERA CENTRAL DOMAIN-CONTAINING PROTEIN"/>
    <property type="match status" value="1"/>
</dbReference>
<comment type="catalytic activity">
    <reaction evidence="4">
        <text>ATP + H2O = ADP + phosphate + H(+)</text>
        <dbReference type="Rhea" id="RHEA:13065"/>
        <dbReference type="ChEBI" id="CHEBI:15377"/>
        <dbReference type="ChEBI" id="CHEBI:15378"/>
        <dbReference type="ChEBI" id="CHEBI:30616"/>
        <dbReference type="ChEBI" id="CHEBI:43474"/>
        <dbReference type="ChEBI" id="CHEBI:456216"/>
        <dbReference type="EC" id="5.6.2.4"/>
    </reaction>
</comment>
<dbReference type="PANTHER" id="PTHR42957">
    <property type="entry name" value="HELICASE MJ1565-RELATED"/>
    <property type="match status" value="1"/>
</dbReference>
<evidence type="ECO:0000256" key="4">
    <source>
        <dbReference type="ARBA" id="ARBA00048988"/>
    </source>
</evidence>
<dbReference type="Pfam" id="PF01935">
    <property type="entry name" value="DUF87"/>
    <property type="match status" value="1"/>
</dbReference>
<feature type="domain" description="Helicase HerA central" evidence="5">
    <location>
        <begin position="137"/>
        <end position="351"/>
    </location>
</feature>
<proteinExistence type="inferred from homology"/>
<comment type="similarity">
    <text evidence="1">Belongs to the HerA family.</text>
</comment>
<dbReference type="InterPro" id="IPR027417">
    <property type="entry name" value="P-loop_NTPase"/>
</dbReference>
<comment type="caution">
    <text evidence="6">The sequence shown here is derived from an EMBL/GenBank/DDBJ whole genome shotgun (WGS) entry which is preliminary data.</text>
</comment>
<keyword evidence="7" id="KW-1185">Reference proteome</keyword>
<dbReference type="OrthoDB" id="107033at2157"/>
<evidence type="ECO:0000313" key="6">
    <source>
        <dbReference type="EMBL" id="GGP19637.1"/>
    </source>
</evidence>
<evidence type="ECO:0000256" key="2">
    <source>
        <dbReference type="ARBA" id="ARBA00034617"/>
    </source>
</evidence>
<dbReference type="SUPFAM" id="SSF52540">
    <property type="entry name" value="P-loop containing nucleoside triphosphate hydrolases"/>
    <property type="match status" value="1"/>
</dbReference>